<evidence type="ECO:0000313" key="7">
    <source>
        <dbReference type="EMBL" id="ALB54849.1"/>
    </source>
</evidence>
<dbReference type="GO" id="GO:0003677">
    <property type="term" value="F:DNA binding"/>
    <property type="evidence" value="ECO:0007669"/>
    <property type="project" value="UniProtKB-UniRule"/>
</dbReference>
<dbReference type="InterPro" id="IPR010998">
    <property type="entry name" value="Integrase_recombinase_N"/>
</dbReference>
<dbReference type="InterPro" id="IPR050090">
    <property type="entry name" value="Tyrosine_recombinase_XerCD"/>
</dbReference>
<dbReference type="Proteomes" id="UP000061974">
    <property type="component" value="Chromosome"/>
</dbReference>
<evidence type="ECO:0000313" key="8">
    <source>
        <dbReference type="EMBL" id="STD07030.1"/>
    </source>
</evidence>
<proteinExistence type="predicted"/>
<dbReference type="InterPro" id="IPR013762">
    <property type="entry name" value="Integrase-like_cat_sf"/>
</dbReference>
<dbReference type="SUPFAM" id="SSF56349">
    <property type="entry name" value="DNA breaking-rejoining enzymes"/>
    <property type="match status" value="1"/>
</dbReference>
<dbReference type="PANTHER" id="PTHR30349">
    <property type="entry name" value="PHAGE INTEGRASE-RELATED"/>
    <property type="match status" value="1"/>
</dbReference>
<dbReference type="PANTHER" id="PTHR30349:SF36">
    <property type="entry name" value="PROPHAGE INTEGRASE INTR-RELATED"/>
    <property type="match status" value="1"/>
</dbReference>
<evidence type="ECO:0000259" key="6">
    <source>
        <dbReference type="PROSITE" id="PS51900"/>
    </source>
</evidence>
<dbReference type="GO" id="GO:0006310">
    <property type="term" value="P:DNA recombination"/>
    <property type="evidence" value="ECO:0007669"/>
    <property type="project" value="UniProtKB-KW"/>
</dbReference>
<organism evidence="7 9">
    <name type="scientific">Cronobacter universalis NCTC 9529</name>
    <dbReference type="NCBI Taxonomy" id="1074000"/>
    <lineage>
        <taxon>Bacteria</taxon>
        <taxon>Pseudomonadati</taxon>
        <taxon>Pseudomonadota</taxon>
        <taxon>Gammaproteobacteria</taxon>
        <taxon>Enterobacterales</taxon>
        <taxon>Enterobacteriaceae</taxon>
        <taxon>Cronobacter</taxon>
    </lineage>
</organism>
<dbReference type="EMBL" id="UFYH01000001">
    <property type="protein sequence ID" value="STD07030.1"/>
    <property type="molecule type" value="Genomic_DNA"/>
</dbReference>
<dbReference type="CDD" id="cd01189">
    <property type="entry name" value="INT_ICEBs1_C_like"/>
    <property type="match status" value="1"/>
</dbReference>
<dbReference type="InterPro" id="IPR044068">
    <property type="entry name" value="CB"/>
</dbReference>
<evidence type="ECO:0000259" key="5">
    <source>
        <dbReference type="PROSITE" id="PS51898"/>
    </source>
</evidence>
<keyword evidence="2 4" id="KW-0238">DNA-binding</keyword>
<dbReference type="GO" id="GO:0015074">
    <property type="term" value="P:DNA integration"/>
    <property type="evidence" value="ECO:0007669"/>
    <property type="project" value="UniProtKB-KW"/>
</dbReference>
<keyword evidence="1" id="KW-0229">DNA integration</keyword>
<dbReference type="EMBL" id="CP012257">
    <property type="protein sequence ID" value="ALB54849.1"/>
    <property type="molecule type" value="Genomic_DNA"/>
</dbReference>
<protein>
    <submittedName>
        <fullName evidence="7">Integrase</fullName>
    </submittedName>
</protein>
<dbReference type="KEGG" id="cui:AFK65_09295"/>
<feature type="domain" description="Tyr recombinase" evidence="5">
    <location>
        <begin position="197"/>
        <end position="408"/>
    </location>
</feature>
<evidence type="ECO:0000313" key="9">
    <source>
        <dbReference type="Proteomes" id="UP000061974"/>
    </source>
</evidence>
<keyword evidence="3" id="KW-0233">DNA recombination</keyword>
<dbReference type="AlphaFoldDB" id="A0AAC8VPU7"/>
<gene>
    <name evidence="8" type="primary">Int-Tn</name>
    <name evidence="7" type="ORF">AFK65_09295</name>
    <name evidence="8" type="ORF">NCTC9529_01906</name>
</gene>
<dbReference type="Gene3D" id="1.10.150.130">
    <property type="match status" value="1"/>
</dbReference>
<dbReference type="InterPro" id="IPR002104">
    <property type="entry name" value="Integrase_catalytic"/>
</dbReference>
<keyword evidence="10" id="KW-1185">Reference proteome</keyword>
<dbReference type="RefSeq" id="WP_007706431.1">
    <property type="nucleotide sequence ID" value="NZ_AJKW01000009.1"/>
</dbReference>
<dbReference type="InterPro" id="IPR011010">
    <property type="entry name" value="DNA_brk_join_enz"/>
</dbReference>
<feature type="domain" description="Core-binding (CB)" evidence="6">
    <location>
        <begin position="80"/>
        <end position="176"/>
    </location>
</feature>
<dbReference type="PROSITE" id="PS51898">
    <property type="entry name" value="TYR_RECOMBINASE"/>
    <property type="match status" value="1"/>
</dbReference>
<evidence type="ECO:0000256" key="1">
    <source>
        <dbReference type="ARBA" id="ARBA00022908"/>
    </source>
</evidence>
<evidence type="ECO:0000313" key="10">
    <source>
        <dbReference type="Proteomes" id="UP000254849"/>
    </source>
</evidence>
<dbReference type="InterPro" id="IPR022000">
    <property type="entry name" value="Min27-like_integrase_DNA_bind"/>
</dbReference>
<evidence type="ECO:0000256" key="3">
    <source>
        <dbReference type="ARBA" id="ARBA00023172"/>
    </source>
</evidence>
<reference evidence="9" key="2">
    <citation type="submission" date="2015-09" db="EMBL/GenBank/DDBJ databases">
        <title>Cronobacter genome sequencing and assembly.</title>
        <authorList>
            <person name="Descombes P."/>
            <person name="Baert L."/>
            <person name="Ngom-Bru C."/>
            <person name="Barretto C."/>
        </authorList>
    </citation>
    <scope>NUCLEOTIDE SEQUENCE [LARGE SCALE GENOMIC DNA]</scope>
    <source>
        <strain evidence="9">NCTC 9529</strain>
    </source>
</reference>
<reference evidence="9" key="1">
    <citation type="submission" date="2015-07" db="EMBL/GenBank/DDBJ databases">
        <authorList>
            <person name="Moine D."/>
            <person name="Kassam M."/>
        </authorList>
    </citation>
    <scope>NUCLEOTIDE SEQUENCE [LARGE SCALE GENOMIC DNA]</scope>
    <source>
        <strain evidence="9">NCTC 9529</strain>
    </source>
</reference>
<dbReference type="Pfam" id="PF12167">
    <property type="entry name" value="Arm-DNA-bind_2"/>
    <property type="match status" value="1"/>
</dbReference>
<reference evidence="7 9" key="3">
    <citation type="journal article" date="2016" name="Genome Announc.">
        <title>Fully Closed Genome Sequences of Five Type Strains of the Genus Cronobacter and One Cronobacter sakazakii Strain.</title>
        <authorList>
            <person name="Moine D."/>
            <person name="Kassam M."/>
            <person name="Baert L."/>
            <person name="Tang Y."/>
            <person name="Barretto C."/>
            <person name="Ngom Bru C."/>
            <person name="Klijn A."/>
            <person name="Descombes P."/>
        </authorList>
    </citation>
    <scope>NUCLEOTIDE SEQUENCE [LARGE SCALE GENOMIC DNA]</scope>
    <source>
        <strain evidence="7 9">NCTC 9529</strain>
    </source>
</reference>
<reference evidence="8 10" key="4">
    <citation type="submission" date="2018-06" db="EMBL/GenBank/DDBJ databases">
        <authorList>
            <consortium name="Pathogen Informatics"/>
            <person name="Doyle S."/>
        </authorList>
    </citation>
    <scope>NUCLEOTIDE SEQUENCE [LARGE SCALE GENOMIC DNA]</scope>
    <source>
        <strain evidence="10">NCTC 9529</strain>
        <strain evidence="8">NCTC9529</strain>
    </source>
</reference>
<evidence type="ECO:0000256" key="2">
    <source>
        <dbReference type="ARBA" id="ARBA00023125"/>
    </source>
</evidence>
<name>A0AAC8VPU7_9ENTR</name>
<dbReference type="PROSITE" id="PS51900">
    <property type="entry name" value="CB"/>
    <property type="match status" value="1"/>
</dbReference>
<accession>A0AAC8VPU7</accession>
<sequence>MNKYPTGVENHGGTLRIWFIYKGARVRENLGVPDTPKNRKAAGELRTAVCYAIRTGNFDYASQFPNSPRVTQHEDTKAKVTIEELANKWLSLKETVLAKNTHMRYTSYIKMCLRILDETMPVSSLTHENLLSLRHELLTGYQLVGKTLERSHKKGRTVRTVNGYMAVMLEMLKFAEKNGYTGGKVISDVKPLRKSRSEPDPLSKDEFVRMLAMANHPQIRNLWILAVSTGMRHGEICALAWEDIDTTDWTIKVQRNLAISDHFTPPKTESGIRTIILTTAAIEAIKDQMQYTRMQKQHDVTVHLREYGKTRTDQCTFVFNPSVSGRYPTKSICYIPGSIAASWNHLLKRAGIRHRKAYESRHTFACWALSAGVNPSFIANQMGHTNAQMVFNVYAKWMSDKNGDQVAILNQNFGFNAPPMPQGKAADM</sequence>
<dbReference type="Pfam" id="PF00589">
    <property type="entry name" value="Phage_integrase"/>
    <property type="match status" value="1"/>
</dbReference>
<dbReference type="Proteomes" id="UP000254849">
    <property type="component" value="Unassembled WGS sequence"/>
</dbReference>
<dbReference type="Gene3D" id="1.10.443.10">
    <property type="entry name" value="Intergrase catalytic core"/>
    <property type="match status" value="1"/>
</dbReference>
<evidence type="ECO:0000256" key="4">
    <source>
        <dbReference type="PROSITE-ProRule" id="PRU01248"/>
    </source>
</evidence>